<protein>
    <submittedName>
        <fullName evidence="1">Uncharacterized protein</fullName>
    </submittedName>
</protein>
<dbReference type="GeneID" id="88755647"/>
<organism evidence="1 2">
    <name type="scientific">Vibrio neptunius</name>
    <dbReference type="NCBI Taxonomy" id="170651"/>
    <lineage>
        <taxon>Bacteria</taxon>
        <taxon>Pseudomonadati</taxon>
        <taxon>Pseudomonadota</taxon>
        <taxon>Gammaproteobacteria</taxon>
        <taxon>Vibrionales</taxon>
        <taxon>Vibrionaceae</taxon>
        <taxon>Vibrio</taxon>
    </lineage>
</organism>
<name>A0ABS3A8A8_9VIBR</name>
<sequence length="430" mass="48144">MRRQRGAFLILVTSLLLAASLMVIIGSYKGVFYQIKRSQNEIESRKAHWLAEGGLDCAFVNVLSNGRIPEDLSRCKRLLGLDELEIVTGRPHTIRASSGYVTLSKAFLLPELKIKSAITAINHLLVSGALYLSPHLGTRISKQEWACISLRYQGELYAQSYATKPPRKAVDVSRYFSSDDKSLQPRCLEKNYTKFAWQLSSTQDDFIRQEELEPFKEVFATARDNWYAVMTATNLFGYVPDYLSSSLPANASDLPLPQIVENCGQEIIKLVEKSHEFIWVYGGCELTAEEVIEMNIAISTHLKSGLILVLHNGAVAVSGQQALNALVYHFISDASALKSAGLDKMENERLSINLIKIMGRFSSIAKIEERQVSYFQQGSFYPNGGLILDAPDHYALIDGSLDTEFKQSVTSSPARKLHPTLWVRSGWYDF</sequence>
<evidence type="ECO:0000313" key="1">
    <source>
        <dbReference type="EMBL" id="MBN3580036.1"/>
    </source>
</evidence>
<proteinExistence type="predicted"/>
<dbReference type="Proteomes" id="UP000779070">
    <property type="component" value="Unassembled WGS sequence"/>
</dbReference>
<reference evidence="1 2" key="1">
    <citation type="submission" date="2021-02" db="EMBL/GenBank/DDBJ databases">
        <title>Draft Genome Sequences of 5 Vibrio neptunius Strains Isolated From of Bivalve Hatcheries.</title>
        <authorList>
            <person name="Galvis F."/>
            <person name="Barja J.L."/>
            <person name="Lemos M.L."/>
            <person name="Balado M."/>
        </authorList>
    </citation>
    <scope>NUCLEOTIDE SEQUENCE [LARGE SCALE GENOMIC DNA]</scope>
    <source>
        <strain evidence="1 2">PP-145.98</strain>
    </source>
</reference>
<evidence type="ECO:0000313" key="2">
    <source>
        <dbReference type="Proteomes" id="UP000779070"/>
    </source>
</evidence>
<gene>
    <name evidence="1" type="ORF">JYA62_20470</name>
</gene>
<keyword evidence="2" id="KW-1185">Reference proteome</keyword>
<comment type="caution">
    <text evidence="1">The sequence shown here is derived from an EMBL/GenBank/DDBJ whole genome shotgun (WGS) entry which is preliminary data.</text>
</comment>
<dbReference type="RefSeq" id="WP_045974591.1">
    <property type="nucleotide sequence ID" value="NZ_CAWMDY010000012.1"/>
</dbReference>
<accession>A0ABS3A8A8</accession>
<dbReference type="EMBL" id="JAFHLB010000035">
    <property type="protein sequence ID" value="MBN3580036.1"/>
    <property type="molecule type" value="Genomic_DNA"/>
</dbReference>